<evidence type="ECO:0000313" key="2">
    <source>
        <dbReference type="EMBL" id="MBE9030145.1"/>
    </source>
</evidence>
<organism evidence="2 3">
    <name type="scientific">Romeriopsis navalis LEGE 11480</name>
    <dbReference type="NCBI Taxonomy" id="2777977"/>
    <lineage>
        <taxon>Bacteria</taxon>
        <taxon>Bacillati</taxon>
        <taxon>Cyanobacteriota</taxon>
        <taxon>Cyanophyceae</taxon>
        <taxon>Leptolyngbyales</taxon>
        <taxon>Leptolyngbyaceae</taxon>
        <taxon>Romeriopsis</taxon>
        <taxon>Romeriopsis navalis</taxon>
    </lineage>
</organism>
<feature type="domain" description="SnoaL-like" evidence="1">
    <location>
        <begin position="23"/>
        <end position="94"/>
    </location>
</feature>
<dbReference type="InterPro" id="IPR032710">
    <property type="entry name" value="NTF2-like_dom_sf"/>
</dbReference>
<keyword evidence="3" id="KW-1185">Reference proteome</keyword>
<dbReference type="SUPFAM" id="SSF54427">
    <property type="entry name" value="NTF2-like"/>
    <property type="match status" value="1"/>
</dbReference>
<dbReference type="Proteomes" id="UP000625316">
    <property type="component" value="Unassembled WGS sequence"/>
</dbReference>
<dbReference type="AlphaFoldDB" id="A0A928VPA8"/>
<evidence type="ECO:0000313" key="3">
    <source>
        <dbReference type="Proteomes" id="UP000625316"/>
    </source>
</evidence>
<comment type="caution">
    <text evidence="2">The sequence shown here is derived from an EMBL/GenBank/DDBJ whole genome shotgun (WGS) entry which is preliminary data.</text>
</comment>
<gene>
    <name evidence="2" type="ORF">IQ266_10430</name>
</gene>
<evidence type="ECO:0000259" key="1">
    <source>
        <dbReference type="Pfam" id="PF12680"/>
    </source>
</evidence>
<dbReference type="Pfam" id="PF12680">
    <property type="entry name" value="SnoaL_2"/>
    <property type="match status" value="1"/>
</dbReference>
<dbReference type="InterPro" id="IPR037401">
    <property type="entry name" value="SnoaL-like"/>
</dbReference>
<dbReference type="RefSeq" id="WP_264324972.1">
    <property type="nucleotide sequence ID" value="NZ_JADEXQ010000030.1"/>
</dbReference>
<sequence length="127" mass="13711">MVSPAQKDLVVSAVLQGSAIWKAAFNCGDANGCAAQYEADAVMHARPFGTFTGTAEIAEFWQKIMNDGFAAVEYLDQTIAVIDANSAVLSANWKMNQASGLIHQELWVLQPDGTAKLREDDFEVTGE</sequence>
<reference evidence="2" key="1">
    <citation type="submission" date="2020-10" db="EMBL/GenBank/DDBJ databases">
        <authorList>
            <person name="Castelo-Branco R."/>
            <person name="Eusebio N."/>
            <person name="Adriana R."/>
            <person name="Vieira A."/>
            <person name="Brugerolle De Fraissinette N."/>
            <person name="Rezende De Castro R."/>
            <person name="Schneider M.P."/>
            <person name="Vasconcelos V."/>
            <person name="Leao P.N."/>
        </authorList>
    </citation>
    <scope>NUCLEOTIDE SEQUENCE</scope>
    <source>
        <strain evidence="2">LEGE 11480</strain>
    </source>
</reference>
<accession>A0A928VPA8</accession>
<dbReference type="EMBL" id="JADEXQ010000030">
    <property type="protein sequence ID" value="MBE9030145.1"/>
    <property type="molecule type" value="Genomic_DNA"/>
</dbReference>
<proteinExistence type="predicted"/>
<dbReference type="Gene3D" id="3.10.450.50">
    <property type="match status" value="1"/>
</dbReference>
<name>A0A928VPA8_9CYAN</name>
<protein>
    <submittedName>
        <fullName evidence="2">Nuclear transport factor 2 family protein</fullName>
    </submittedName>
</protein>